<protein>
    <recommendedName>
        <fullName evidence="5">HTH gntR-type domain-containing protein</fullName>
    </recommendedName>
</protein>
<dbReference type="Gene3D" id="1.10.10.10">
    <property type="entry name" value="Winged helix-like DNA-binding domain superfamily/Winged helix DNA-binding domain"/>
    <property type="match status" value="1"/>
</dbReference>
<dbReference type="InterPro" id="IPR050679">
    <property type="entry name" value="Bact_HTH_transcr_reg"/>
</dbReference>
<dbReference type="SUPFAM" id="SSF46785">
    <property type="entry name" value="Winged helix' DNA-binding domain"/>
    <property type="match status" value="1"/>
</dbReference>
<dbReference type="PRINTS" id="PR00035">
    <property type="entry name" value="HTHGNTR"/>
</dbReference>
<dbReference type="EMBL" id="BRXE01000254">
    <property type="protein sequence ID" value="GLB87003.1"/>
    <property type="molecule type" value="Genomic_DNA"/>
</dbReference>
<dbReference type="InterPro" id="IPR036388">
    <property type="entry name" value="WH-like_DNA-bd_sf"/>
</dbReference>
<sequence length="285" mass="31717">MRIALGAIDRISDRPPYRQIADQLRDAIGGGECQPGERIPSEVELMKHFGVARMTVRQAIQQLRSEGLVSAQHGRGVFVNEGASELGRVLTLNHVSSHLIRAVRALGDFQVYINDLPEDQRATPHELLGRVLDPVEQTLEVLGEDSIGHRERARSRQPDDPDSEWPAVKTCAETVEITAQERRSIDSTPGGEYPARLWGRCNLAAGHAGPHYDPVQNVGDGHETWLVWDDTHSLREFRREPDCPLELPLSRDDLSPTSPCMLFDGHPGPHHVGNALWWWGGQARG</sequence>
<name>A0AA37V164_9MYCO</name>
<evidence type="ECO:0000256" key="2">
    <source>
        <dbReference type="ARBA" id="ARBA00023125"/>
    </source>
</evidence>
<dbReference type="GO" id="GO:0003677">
    <property type="term" value="F:DNA binding"/>
    <property type="evidence" value="ECO:0007669"/>
    <property type="project" value="UniProtKB-KW"/>
</dbReference>
<accession>A0AA37V164</accession>
<dbReference type="SMART" id="SM00345">
    <property type="entry name" value="HTH_GNTR"/>
    <property type="match status" value="1"/>
</dbReference>
<evidence type="ECO:0000256" key="4">
    <source>
        <dbReference type="SAM" id="MobiDB-lite"/>
    </source>
</evidence>
<dbReference type="GO" id="GO:0045892">
    <property type="term" value="P:negative regulation of DNA-templated transcription"/>
    <property type="evidence" value="ECO:0007669"/>
    <property type="project" value="TreeGrafter"/>
</dbReference>
<dbReference type="InterPro" id="IPR000524">
    <property type="entry name" value="Tscrpt_reg_HTH_GntR"/>
</dbReference>
<dbReference type="PANTHER" id="PTHR44846">
    <property type="entry name" value="MANNOSYL-D-GLYCERATE TRANSPORT/METABOLISM SYSTEM REPRESSOR MNGR-RELATED"/>
    <property type="match status" value="1"/>
</dbReference>
<feature type="compositionally biased region" description="Basic and acidic residues" evidence="4">
    <location>
        <begin position="146"/>
        <end position="159"/>
    </location>
</feature>
<dbReference type="Pfam" id="PF00392">
    <property type="entry name" value="GntR"/>
    <property type="match status" value="1"/>
</dbReference>
<evidence type="ECO:0000313" key="6">
    <source>
        <dbReference type="EMBL" id="GLB87003.1"/>
    </source>
</evidence>
<keyword evidence="3" id="KW-0804">Transcription</keyword>
<dbReference type="Proteomes" id="UP001165663">
    <property type="component" value="Unassembled WGS sequence"/>
</dbReference>
<keyword evidence="1" id="KW-0805">Transcription regulation</keyword>
<organism evidence="6 7">
    <name type="scientific">Mycobacterium kiyosense</name>
    <dbReference type="NCBI Taxonomy" id="2871094"/>
    <lineage>
        <taxon>Bacteria</taxon>
        <taxon>Bacillati</taxon>
        <taxon>Actinomycetota</taxon>
        <taxon>Actinomycetes</taxon>
        <taxon>Mycobacteriales</taxon>
        <taxon>Mycobacteriaceae</taxon>
        <taxon>Mycobacterium</taxon>
    </lineage>
</organism>
<feature type="region of interest" description="Disordered" evidence="4">
    <location>
        <begin position="142"/>
        <end position="166"/>
    </location>
</feature>
<feature type="domain" description="HTH gntR-type" evidence="5">
    <location>
        <begin position="14"/>
        <end position="82"/>
    </location>
</feature>
<evidence type="ECO:0000313" key="7">
    <source>
        <dbReference type="Proteomes" id="UP001165663"/>
    </source>
</evidence>
<reference evidence="6" key="1">
    <citation type="submission" date="2022-07" db="EMBL/GenBank/DDBJ databases">
        <title>Mycobacterium kiyosense sp. nov., scotochromogenic slow-glowing species isolated from respiratory specimens.</title>
        <authorList>
            <person name="Fukano H."/>
            <person name="Kazumi Y."/>
            <person name="Sakagami N."/>
            <person name="Ato M."/>
            <person name="Mitarai S."/>
            <person name="Hoshino Y."/>
        </authorList>
    </citation>
    <scope>NUCLEOTIDE SEQUENCE</scope>
    <source>
        <strain evidence="6">SRL2020-028</strain>
    </source>
</reference>
<dbReference type="PANTHER" id="PTHR44846:SF17">
    <property type="entry name" value="GNTR-FAMILY TRANSCRIPTIONAL REGULATOR"/>
    <property type="match status" value="1"/>
</dbReference>
<dbReference type="RefSeq" id="WP_084024675.1">
    <property type="nucleotide sequence ID" value="NZ_BRXE01000254.1"/>
</dbReference>
<evidence type="ECO:0000259" key="5">
    <source>
        <dbReference type="PROSITE" id="PS50949"/>
    </source>
</evidence>
<dbReference type="GO" id="GO:0003700">
    <property type="term" value="F:DNA-binding transcription factor activity"/>
    <property type="evidence" value="ECO:0007669"/>
    <property type="project" value="InterPro"/>
</dbReference>
<comment type="caution">
    <text evidence="6">The sequence shown here is derived from an EMBL/GenBank/DDBJ whole genome shotgun (WGS) entry which is preliminary data.</text>
</comment>
<dbReference type="PROSITE" id="PS50949">
    <property type="entry name" value="HTH_GNTR"/>
    <property type="match status" value="1"/>
</dbReference>
<keyword evidence="2" id="KW-0238">DNA-binding</keyword>
<dbReference type="InterPro" id="IPR036390">
    <property type="entry name" value="WH_DNA-bd_sf"/>
</dbReference>
<evidence type="ECO:0000256" key="1">
    <source>
        <dbReference type="ARBA" id="ARBA00023015"/>
    </source>
</evidence>
<gene>
    <name evidence="6" type="ORF">SRL2020028_62590</name>
</gene>
<proteinExistence type="predicted"/>
<dbReference type="AlphaFoldDB" id="A0AA37V164"/>
<dbReference type="CDD" id="cd07377">
    <property type="entry name" value="WHTH_GntR"/>
    <property type="match status" value="1"/>
</dbReference>
<evidence type="ECO:0000256" key="3">
    <source>
        <dbReference type="ARBA" id="ARBA00023163"/>
    </source>
</evidence>